<name>A0ABN7ATV4_9HEMI</name>
<accession>A0ABN7ATV4</accession>
<sequence>MGEHSFQLPTPRVNNKLEGFFNLKPPTSPTNFDVLKFSLLFQDCDQLTVNELAREEDRWQKGILGMSQEIKLLTRENIQLKEEHMATDLQCINMLNDMVNKEKELNSLKAEVSRLKNKILSIENATENEISSDDLLGKFDRLTSQLKLSRDEFNQLLEEHADCPTPADIDNIVAEVKASYQDKLSKMGEKMNSKDRQIENLEEIIAKKDSELQLMAEQLIRAEDPEREDRRVKEVEAVVKNRERLISKMRSLLARKSIKINLLLLRIQELEARLSACRRGMKPKKPTDGSRNSFTAHMEGGDSPVELQTFEGSYAAMPISSKHFKLCSGDHGSEDDGFVRQSGQPSLHQGCIKPVRPAPGQSGLHQACIRPVKPAPGRSGLRHAGQASTKPVRRAPILD</sequence>
<feature type="coiled-coil region" evidence="1">
    <location>
        <begin position="184"/>
        <end position="218"/>
    </location>
</feature>
<gene>
    <name evidence="3" type="ORF">NTJ_08440</name>
</gene>
<keyword evidence="4" id="KW-1185">Reference proteome</keyword>
<keyword evidence="1" id="KW-0175">Coiled coil</keyword>
<proteinExistence type="predicted"/>
<dbReference type="Proteomes" id="UP001307889">
    <property type="component" value="Chromosome 6"/>
</dbReference>
<protein>
    <submittedName>
        <fullName evidence="3">Uncharacterized protein</fullName>
    </submittedName>
</protein>
<dbReference type="EMBL" id="AP028914">
    <property type="protein sequence ID" value="BES95631.1"/>
    <property type="molecule type" value="Genomic_DNA"/>
</dbReference>
<organism evidence="3 4">
    <name type="scientific">Nesidiocoris tenuis</name>
    <dbReference type="NCBI Taxonomy" id="355587"/>
    <lineage>
        <taxon>Eukaryota</taxon>
        <taxon>Metazoa</taxon>
        <taxon>Ecdysozoa</taxon>
        <taxon>Arthropoda</taxon>
        <taxon>Hexapoda</taxon>
        <taxon>Insecta</taxon>
        <taxon>Pterygota</taxon>
        <taxon>Neoptera</taxon>
        <taxon>Paraneoptera</taxon>
        <taxon>Hemiptera</taxon>
        <taxon>Heteroptera</taxon>
        <taxon>Panheteroptera</taxon>
        <taxon>Cimicomorpha</taxon>
        <taxon>Miridae</taxon>
        <taxon>Dicyphina</taxon>
        <taxon>Nesidiocoris</taxon>
    </lineage>
</organism>
<evidence type="ECO:0000256" key="2">
    <source>
        <dbReference type="SAM" id="MobiDB-lite"/>
    </source>
</evidence>
<reference evidence="3 4" key="1">
    <citation type="submission" date="2023-09" db="EMBL/GenBank/DDBJ databases">
        <title>Nesidiocoris tenuis whole genome shotgun sequence.</title>
        <authorList>
            <person name="Shibata T."/>
            <person name="Shimoda M."/>
            <person name="Kobayashi T."/>
            <person name="Uehara T."/>
        </authorList>
    </citation>
    <scope>NUCLEOTIDE SEQUENCE [LARGE SCALE GENOMIC DNA]</scope>
    <source>
        <strain evidence="3 4">Japan</strain>
    </source>
</reference>
<feature type="region of interest" description="Disordered" evidence="2">
    <location>
        <begin position="371"/>
        <end position="399"/>
    </location>
</feature>
<feature type="region of interest" description="Disordered" evidence="2">
    <location>
        <begin position="280"/>
        <end position="302"/>
    </location>
</feature>
<evidence type="ECO:0000313" key="3">
    <source>
        <dbReference type="EMBL" id="BES95631.1"/>
    </source>
</evidence>
<evidence type="ECO:0000313" key="4">
    <source>
        <dbReference type="Proteomes" id="UP001307889"/>
    </source>
</evidence>
<evidence type="ECO:0000256" key="1">
    <source>
        <dbReference type="SAM" id="Coils"/>
    </source>
</evidence>
<feature type="coiled-coil region" evidence="1">
    <location>
        <begin position="63"/>
        <end position="159"/>
    </location>
</feature>